<dbReference type="EMBL" id="CP029356">
    <property type="protein sequence ID" value="AWK89051.1"/>
    <property type="molecule type" value="Genomic_DNA"/>
</dbReference>
<proteinExistence type="predicted"/>
<geneLocation type="plasmid" evidence="2 3">
    <name>unnamed1</name>
</geneLocation>
<reference evidence="3" key="1">
    <citation type="submission" date="2018-05" db="EMBL/GenBank/DDBJ databases">
        <title>Azospirillum thermophila sp. nov., a novel isolated from hot spring.</title>
        <authorList>
            <person name="Zhao Z."/>
        </authorList>
    </citation>
    <scope>NUCLEOTIDE SEQUENCE [LARGE SCALE GENOMIC DNA]</scope>
    <source>
        <strain evidence="3">CFH 70021</strain>
        <plasmid evidence="3">unnamed1</plasmid>
    </source>
</reference>
<evidence type="ECO:0000259" key="1">
    <source>
        <dbReference type="Pfam" id="PF06568"/>
    </source>
</evidence>
<dbReference type="AlphaFoldDB" id="A0A2S2CX37"/>
<dbReference type="Proteomes" id="UP000245629">
    <property type="component" value="Plasmid unnamed1"/>
</dbReference>
<keyword evidence="3" id="KW-1185">Reference proteome</keyword>
<protein>
    <recommendedName>
        <fullName evidence="1">YjiS-like domain-containing protein</fullName>
    </recommendedName>
</protein>
<organism evidence="2 3">
    <name type="scientific">Azospirillum thermophilum</name>
    <dbReference type="NCBI Taxonomy" id="2202148"/>
    <lineage>
        <taxon>Bacteria</taxon>
        <taxon>Pseudomonadati</taxon>
        <taxon>Pseudomonadota</taxon>
        <taxon>Alphaproteobacteria</taxon>
        <taxon>Rhodospirillales</taxon>
        <taxon>Azospirillaceae</taxon>
        <taxon>Azospirillum</taxon>
    </lineage>
</organism>
<dbReference type="InterPro" id="IPR009506">
    <property type="entry name" value="YjiS-like"/>
</dbReference>
<gene>
    <name evidence="2" type="ORF">DEW08_23830</name>
</gene>
<dbReference type="KEGG" id="azz:DEW08_23830"/>
<sequence>MRKFEATDSNGPSLAAVQVTVRGVSTWVRPLWKIVDMLFDACERSRQRRALMALDDYLLKDIGISRTDAEHEVRKPFWRG</sequence>
<evidence type="ECO:0000313" key="2">
    <source>
        <dbReference type="EMBL" id="AWK89051.1"/>
    </source>
</evidence>
<dbReference type="Pfam" id="PF06568">
    <property type="entry name" value="YjiS-like"/>
    <property type="match status" value="1"/>
</dbReference>
<accession>A0A2S2CX37</accession>
<keyword evidence="2" id="KW-0614">Plasmid</keyword>
<name>A0A2S2CX37_9PROT</name>
<evidence type="ECO:0000313" key="3">
    <source>
        <dbReference type="Proteomes" id="UP000245629"/>
    </source>
</evidence>
<dbReference type="RefSeq" id="WP_109331933.1">
    <property type="nucleotide sequence ID" value="NZ_CP029356.1"/>
</dbReference>
<dbReference type="OrthoDB" id="8096613at2"/>
<feature type="domain" description="YjiS-like" evidence="1">
    <location>
        <begin position="43"/>
        <end position="70"/>
    </location>
</feature>